<sequence>MANIKGAAKWFGSAIAGVTFGGLLASASTYRATWGLTCVAEAPFYAVQLVYVNLANNQITGLRAIAGVTETVALNVLANLCKPVINGVTYGVMAAPGTVNGFFPLTWGGAPTPTIPASATSTQIVASDVLPLNSVPRADVPGGLNAAVFRIDHDPAVGGKFWFVAASPAMRTATLENRGRIIQTFNYGADALTNPGLNLALSAESHLIFPIFHYAVPSITCVVATDSTGQNDQLVSGIFTSWGYRGCADASTPARPVNYVNLGCSSKGAPEFWARTQELVAAGIIPDRLVISPASVNDGYVIANLARTFAEHRSRAMEIVRFARANGIAHVCFIPLLPYNDLNALQDRYRVEFNAWLGTVAGASVLSFPGIGDGAVPERWVRAMNHQGDKFHPSEFCIETVMARALTAYLNNVG</sequence>
<keyword evidence="2" id="KW-1185">Reference proteome</keyword>
<protein>
    <recommendedName>
        <fullName evidence="3">SGNH hydrolase-type esterase domain-containing protein</fullName>
    </recommendedName>
</protein>
<reference evidence="1 2" key="1">
    <citation type="submission" date="2019-10" db="EMBL/GenBank/DDBJ databases">
        <title>Taxonomy of Antarctic Massilia spp.: description of Massilia rubra sp. nov., Massilia aquatica sp. nov., Massilia mucilaginosa sp. nov., Massilia frigida sp. nov. isolated from streams, lakes and regoliths.</title>
        <authorList>
            <person name="Holochova P."/>
            <person name="Sedlacek I."/>
            <person name="Kralova S."/>
            <person name="Maslanova I."/>
            <person name="Busse H.-J."/>
            <person name="Stankova E."/>
            <person name="Vrbovska V."/>
            <person name="Kovarovic V."/>
            <person name="Bartak M."/>
            <person name="Svec P."/>
            <person name="Pantucek R."/>
        </authorList>
    </citation>
    <scope>NUCLEOTIDE SEQUENCE [LARGE SCALE GENOMIC DNA]</scope>
    <source>
        <strain evidence="1 2">CCM 8695</strain>
    </source>
</reference>
<name>A0ABX0NF54_9BURK</name>
<comment type="caution">
    <text evidence="1">The sequence shown here is derived from an EMBL/GenBank/DDBJ whole genome shotgun (WGS) entry which is preliminary data.</text>
</comment>
<evidence type="ECO:0000313" key="1">
    <source>
        <dbReference type="EMBL" id="NHZ83769.1"/>
    </source>
</evidence>
<dbReference type="Gene3D" id="3.40.50.1110">
    <property type="entry name" value="SGNH hydrolase"/>
    <property type="match status" value="1"/>
</dbReference>
<proteinExistence type="predicted"/>
<dbReference type="Proteomes" id="UP000621455">
    <property type="component" value="Unassembled WGS sequence"/>
</dbReference>
<evidence type="ECO:0008006" key="3">
    <source>
        <dbReference type="Google" id="ProtNLM"/>
    </source>
</evidence>
<dbReference type="EMBL" id="WHJG01000062">
    <property type="protein sequence ID" value="NHZ83769.1"/>
    <property type="molecule type" value="Genomic_DNA"/>
</dbReference>
<organism evidence="1 2">
    <name type="scientific">Massilia frigida</name>
    <dbReference type="NCBI Taxonomy" id="2609281"/>
    <lineage>
        <taxon>Bacteria</taxon>
        <taxon>Pseudomonadati</taxon>
        <taxon>Pseudomonadota</taxon>
        <taxon>Betaproteobacteria</taxon>
        <taxon>Burkholderiales</taxon>
        <taxon>Oxalobacteraceae</taxon>
        <taxon>Telluria group</taxon>
        <taxon>Massilia</taxon>
    </lineage>
</organism>
<evidence type="ECO:0000313" key="2">
    <source>
        <dbReference type="Proteomes" id="UP000621455"/>
    </source>
</evidence>
<dbReference type="InterPro" id="IPR036514">
    <property type="entry name" value="SGNH_hydro_sf"/>
</dbReference>
<gene>
    <name evidence="1" type="ORF">F2P44_31550</name>
</gene>
<accession>A0ABX0NF54</accession>
<dbReference type="CDD" id="cd00229">
    <property type="entry name" value="SGNH_hydrolase"/>
    <property type="match status" value="1"/>
</dbReference>
<dbReference type="SUPFAM" id="SSF52266">
    <property type="entry name" value="SGNH hydrolase"/>
    <property type="match status" value="1"/>
</dbReference>